<evidence type="ECO:0000313" key="1">
    <source>
        <dbReference type="EMBL" id="VEL44177.1"/>
    </source>
</evidence>
<sequence length="107" mass="12068">MSYLQHHDYQSRLVPRLVWCPFRVCPLVEARASGVTVGQHVSRRGKSEATDKAILNLPGNRQRKGLFFQVDMSELLYVGCEDGGPRTPTPGLGGCRRFIERLRWVAA</sequence>
<protein>
    <submittedName>
        <fullName evidence="1">Uncharacterized protein</fullName>
    </submittedName>
</protein>
<organism evidence="1 2">
    <name type="scientific">Protopolystoma xenopodis</name>
    <dbReference type="NCBI Taxonomy" id="117903"/>
    <lineage>
        <taxon>Eukaryota</taxon>
        <taxon>Metazoa</taxon>
        <taxon>Spiralia</taxon>
        <taxon>Lophotrochozoa</taxon>
        <taxon>Platyhelminthes</taxon>
        <taxon>Monogenea</taxon>
        <taxon>Polyopisthocotylea</taxon>
        <taxon>Polystomatidea</taxon>
        <taxon>Polystomatidae</taxon>
        <taxon>Protopolystoma</taxon>
    </lineage>
</organism>
<dbReference type="Proteomes" id="UP000784294">
    <property type="component" value="Unassembled WGS sequence"/>
</dbReference>
<feature type="non-terminal residue" evidence="1">
    <location>
        <position position="107"/>
    </location>
</feature>
<keyword evidence="2" id="KW-1185">Reference proteome</keyword>
<dbReference type="EMBL" id="CAAALY010291337">
    <property type="protein sequence ID" value="VEL44177.1"/>
    <property type="molecule type" value="Genomic_DNA"/>
</dbReference>
<comment type="caution">
    <text evidence="1">The sequence shown here is derived from an EMBL/GenBank/DDBJ whole genome shotgun (WGS) entry which is preliminary data.</text>
</comment>
<name>A0A3S5CVX1_9PLAT</name>
<evidence type="ECO:0000313" key="2">
    <source>
        <dbReference type="Proteomes" id="UP000784294"/>
    </source>
</evidence>
<accession>A0A3S5CVX1</accession>
<proteinExistence type="predicted"/>
<gene>
    <name evidence="1" type="ORF">PXEA_LOCUS37617</name>
</gene>
<dbReference type="AlphaFoldDB" id="A0A3S5CVX1"/>
<reference evidence="1" key="1">
    <citation type="submission" date="2018-11" db="EMBL/GenBank/DDBJ databases">
        <authorList>
            <consortium name="Pathogen Informatics"/>
        </authorList>
    </citation>
    <scope>NUCLEOTIDE SEQUENCE</scope>
</reference>